<evidence type="ECO:0000259" key="1">
    <source>
        <dbReference type="Pfam" id="PF09643"/>
    </source>
</evidence>
<dbReference type="RefSeq" id="WP_086042700.1">
    <property type="nucleotide sequence ID" value="NZ_CBCRZA010000002.1"/>
</dbReference>
<dbReference type="Pfam" id="PF09643">
    <property type="entry name" value="YopX"/>
    <property type="match status" value="1"/>
</dbReference>
<evidence type="ECO:0000313" key="2">
    <source>
        <dbReference type="EMBL" id="ARQ07073.1"/>
    </source>
</evidence>
<dbReference type="NCBIfam" id="TIGR01671">
    <property type="entry name" value="phage_TIGR01671"/>
    <property type="match status" value="1"/>
</dbReference>
<proteinExistence type="predicted"/>
<accession>A0A1W7ABT4</accession>
<dbReference type="SUPFAM" id="SSF159006">
    <property type="entry name" value="YopX-like"/>
    <property type="match status" value="1"/>
</dbReference>
<dbReference type="STRING" id="1855823.MCCS_14320"/>
<dbReference type="InterPro" id="IPR019096">
    <property type="entry name" value="YopX_protein"/>
</dbReference>
<organism evidence="2 3">
    <name type="scientific">Macrococcoides canis</name>
    <dbReference type="NCBI Taxonomy" id="1855823"/>
    <lineage>
        <taxon>Bacteria</taxon>
        <taxon>Bacillati</taxon>
        <taxon>Bacillota</taxon>
        <taxon>Bacilli</taxon>
        <taxon>Bacillales</taxon>
        <taxon>Staphylococcaceae</taxon>
        <taxon>Macrococcoides</taxon>
    </lineage>
</organism>
<evidence type="ECO:0000313" key="3">
    <source>
        <dbReference type="Proteomes" id="UP000194154"/>
    </source>
</evidence>
<name>A0A1W7ABT4_9STAP</name>
<gene>
    <name evidence="2" type="ORF">MCCS_14320</name>
</gene>
<dbReference type="EMBL" id="CP021059">
    <property type="protein sequence ID" value="ARQ07073.1"/>
    <property type="molecule type" value="Genomic_DNA"/>
</dbReference>
<keyword evidence="3" id="KW-1185">Reference proteome</keyword>
<dbReference type="AlphaFoldDB" id="A0A1W7ABT4"/>
<sequence>MMPKFRVFDKNKKQMVESAWWDFYFEDEGLLTVTSDLDVSYYADDLGEVWEIMQSTGLHDKNGKEIYEGDIINCRDLWLDGDRRKTHKQIVKYDSGMFSAGYVSLRTSNSTSEIIGNIYENPELLEEDDKCM</sequence>
<dbReference type="Gene3D" id="2.30.30.290">
    <property type="entry name" value="YopX-like domains"/>
    <property type="match status" value="1"/>
</dbReference>
<dbReference type="InterPro" id="IPR023385">
    <property type="entry name" value="YopX-like_C"/>
</dbReference>
<reference evidence="2 3" key="1">
    <citation type="journal article" date="2017" name="Int. J. Syst. Evol. Microbiol.">
        <title>Macrococcus canis sp. nov., a skin bacterium associated with infections in dogs.</title>
        <authorList>
            <person name="Gobeli Brawand S."/>
            <person name="Cotting K."/>
            <person name="Gomez-Sanz E."/>
            <person name="Collaud A."/>
            <person name="Thomann A."/>
            <person name="Brodard I."/>
            <person name="Rodriguez-Campos S."/>
            <person name="Strauss C."/>
            <person name="Perreten V."/>
        </authorList>
    </citation>
    <scope>NUCLEOTIDE SEQUENCE [LARGE SCALE GENOMIC DNA]</scope>
    <source>
        <strain evidence="2 3">KM45013</strain>
    </source>
</reference>
<protein>
    <submittedName>
        <fullName evidence="2">YopX protein</fullName>
    </submittedName>
</protein>
<dbReference type="Proteomes" id="UP000194154">
    <property type="component" value="Chromosome"/>
</dbReference>
<dbReference type="InterPro" id="IPR010024">
    <property type="entry name" value="CHP16711"/>
</dbReference>
<feature type="domain" description="YopX protein" evidence="1">
    <location>
        <begin position="4"/>
        <end position="126"/>
    </location>
</feature>
<dbReference type="KEGG" id="mcak:MCCS_14320"/>
<dbReference type="GeneID" id="35295548"/>
<dbReference type="OrthoDB" id="1809393at2"/>